<evidence type="ECO:0000313" key="3">
    <source>
        <dbReference type="Proteomes" id="UP000198644"/>
    </source>
</evidence>
<dbReference type="Gene3D" id="3.40.50.300">
    <property type="entry name" value="P-loop containing nucleotide triphosphate hydrolases"/>
    <property type="match status" value="1"/>
</dbReference>
<keyword evidence="1 2" id="KW-0808">Transferase</keyword>
<evidence type="ECO:0000313" key="2">
    <source>
        <dbReference type="EMBL" id="SFR58826.1"/>
    </source>
</evidence>
<dbReference type="RefSeq" id="WP_092010598.1">
    <property type="nucleotide sequence ID" value="NZ_FOYW01000001.1"/>
</dbReference>
<name>A0A1I6HWI4_9GAMM</name>
<accession>A0A1I6HWI4</accession>
<dbReference type="SUPFAM" id="SSF52540">
    <property type="entry name" value="P-loop containing nucleoside triphosphate hydrolases"/>
    <property type="match status" value="1"/>
</dbReference>
<dbReference type="PANTHER" id="PTHR12788">
    <property type="entry name" value="PROTEIN-TYROSINE SULFOTRANSFERASE 2"/>
    <property type="match status" value="1"/>
</dbReference>
<dbReference type="OrthoDB" id="9815894at2"/>
<dbReference type="EMBL" id="FOYW01000001">
    <property type="protein sequence ID" value="SFR58826.1"/>
    <property type="molecule type" value="Genomic_DNA"/>
</dbReference>
<dbReference type="AlphaFoldDB" id="A0A1I6HWI4"/>
<proteinExistence type="predicted"/>
<sequence>MSSSKPGSMHSPVFLIGTQRSGTTLLCRMLSAHPDIFIKNEVSVRSVFTPGASPEAIREGISHSVKLATGKSLDELMAAENKTIWGLKDPELTTYLADLKQFLPQARFIIIFRDARAVVNSYMENKWGLGTNAYTGAQRWKREVEAQMRFHETLPNHVLKLRFEDLVLNQQQTLETVCDFLGVPFDKSMLDYSKQKGFIKTTRENKKAFEAPDSAMTRKWENKLSGHQIRVVDSVCAPILDSLGYDVAPTNYSVPSWLVSYYRLHQKVIGEIQIQYRWRLSAYRQRYRKWLAQRIESK</sequence>
<dbReference type="InterPro" id="IPR027417">
    <property type="entry name" value="P-loop_NTPase"/>
</dbReference>
<reference evidence="2 3" key="1">
    <citation type="submission" date="2016-10" db="EMBL/GenBank/DDBJ databases">
        <authorList>
            <person name="de Groot N.N."/>
        </authorList>
    </citation>
    <scope>NUCLEOTIDE SEQUENCE [LARGE SCALE GENOMIC DNA]</scope>
    <source>
        <strain evidence="2 3">CGMCC 1.9167</strain>
    </source>
</reference>
<dbReference type="STRING" id="650891.SAMN05216203_1613"/>
<dbReference type="Proteomes" id="UP000198644">
    <property type="component" value="Unassembled WGS sequence"/>
</dbReference>
<dbReference type="PANTHER" id="PTHR12788:SF10">
    <property type="entry name" value="PROTEIN-TYROSINE SULFOTRANSFERASE"/>
    <property type="match status" value="1"/>
</dbReference>
<dbReference type="Pfam" id="PF13469">
    <property type="entry name" value="Sulfotransfer_3"/>
    <property type="match status" value="1"/>
</dbReference>
<protein>
    <submittedName>
        <fullName evidence="2">Sulfotransferase family protein</fullName>
    </submittedName>
</protein>
<keyword evidence="3" id="KW-1185">Reference proteome</keyword>
<dbReference type="GO" id="GO:0008476">
    <property type="term" value="F:protein-tyrosine sulfotransferase activity"/>
    <property type="evidence" value="ECO:0007669"/>
    <property type="project" value="InterPro"/>
</dbReference>
<dbReference type="InterPro" id="IPR026634">
    <property type="entry name" value="TPST-like"/>
</dbReference>
<evidence type="ECO:0000256" key="1">
    <source>
        <dbReference type="ARBA" id="ARBA00022679"/>
    </source>
</evidence>
<gene>
    <name evidence="2" type="ORF">SAMN05216203_1613</name>
</gene>
<organism evidence="2 3">
    <name type="scientific">Marinobacter daqiaonensis</name>
    <dbReference type="NCBI Taxonomy" id="650891"/>
    <lineage>
        <taxon>Bacteria</taxon>
        <taxon>Pseudomonadati</taxon>
        <taxon>Pseudomonadota</taxon>
        <taxon>Gammaproteobacteria</taxon>
        <taxon>Pseudomonadales</taxon>
        <taxon>Marinobacteraceae</taxon>
        <taxon>Marinobacter</taxon>
    </lineage>
</organism>